<proteinExistence type="predicted"/>
<dbReference type="PROSITE" id="PS51318">
    <property type="entry name" value="TAT"/>
    <property type="match status" value="1"/>
</dbReference>
<feature type="chain" id="PRO_5020858714" evidence="1">
    <location>
        <begin position="26"/>
        <end position="206"/>
    </location>
</feature>
<organism evidence="3 4">
    <name type="scientific">Rhodovulum euryhalinum</name>
    <dbReference type="NCBI Taxonomy" id="35805"/>
    <lineage>
        <taxon>Bacteria</taxon>
        <taxon>Pseudomonadati</taxon>
        <taxon>Pseudomonadota</taxon>
        <taxon>Alphaproteobacteria</taxon>
        <taxon>Rhodobacterales</taxon>
        <taxon>Paracoccaceae</taxon>
        <taxon>Rhodovulum</taxon>
    </lineage>
</organism>
<dbReference type="InterPro" id="IPR005586">
    <property type="entry name" value="ABC_trans_aux"/>
</dbReference>
<dbReference type="Gene3D" id="3.40.50.10610">
    <property type="entry name" value="ABC-type transport auxiliary lipoprotein component"/>
    <property type="match status" value="1"/>
</dbReference>
<gene>
    <name evidence="3" type="ORF">EV655_11845</name>
</gene>
<dbReference type="OrthoDB" id="9808689at2"/>
<feature type="signal peptide" evidence="1">
    <location>
        <begin position="1"/>
        <end position="25"/>
    </location>
</feature>
<dbReference type="RefSeq" id="WP_132546547.1">
    <property type="nucleotide sequence ID" value="NZ_SLWW01000018.1"/>
</dbReference>
<dbReference type="SUPFAM" id="SSF159594">
    <property type="entry name" value="XCC0632-like"/>
    <property type="match status" value="1"/>
</dbReference>
<protein>
    <submittedName>
        <fullName evidence="3">Cholesterol transport system auxiliary component</fullName>
    </submittedName>
</protein>
<evidence type="ECO:0000256" key="1">
    <source>
        <dbReference type="SAM" id="SignalP"/>
    </source>
</evidence>
<evidence type="ECO:0000259" key="2">
    <source>
        <dbReference type="Pfam" id="PF03886"/>
    </source>
</evidence>
<dbReference type="PROSITE" id="PS51257">
    <property type="entry name" value="PROKAR_LIPOPROTEIN"/>
    <property type="match status" value="1"/>
</dbReference>
<evidence type="ECO:0000313" key="4">
    <source>
        <dbReference type="Proteomes" id="UP000295142"/>
    </source>
</evidence>
<sequence length="206" mass="21838">MTLSRRNFLSLAAAGGLSCCGTVSAVSRASDPLDTYTLSPLQPDGSRSGRVGHLVVELPTSGGELSTDRVLIKITPRQAEYLPDARWSEPTPAMVQTLLVNSLMNRGEIRLVTRIGAGLAPDRTLMTEIQAFQAELTGPGRAQTRIALWMALIRESDRRVTGTSRFMATVAAPSDSTSALIAGLDAAMQAILGDVVGWVTLNAVST</sequence>
<dbReference type="Proteomes" id="UP000295142">
    <property type="component" value="Unassembled WGS sequence"/>
</dbReference>
<keyword evidence="1" id="KW-0732">Signal</keyword>
<dbReference type="AlphaFoldDB" id="A0A4R2K741"/>
<name>A0A4R2K741_9RHOB</name>
<dbReference type="EMBL" id="SLWW01000018">
    <property type="protein sequence ID" value="TCO69131.1"/>
    <property type="molecule type" value="Genomic_DNA"/>
</dbReference>
<dbReference type="Pfam" id="PF03886">
    <property type="entry name" value="ABC_trans_aux"/>
    <property type="match status" value="1"/>
</dbReference>
<accession>A0A4R2K741</accession>
<dbReference type="InterPro" id="IPR006311">
    <property type="entry name" value="TAT_signal"/>
</dbReference>
<keyword evidence="4" id="KW-1185">Reference proteome</keyword>
<comment type="caution">
    <text evidence="3">The sequence shown here is derived from an EMBL/GenBank/DDBJ whole genome shotgun (WGS) entry which is preliminary data.</text>
</comment>
<feature type="domain" description="ABC-type transport auxiliary lipoprotein component" evidence="2">
    <location>
        <begin position="36"/>
        <end position="193"/>
    </location>
</feature>
<reference evidence="3 4" key="1">
    <citation type="submission" date="2019-03" db="EMBL/GenBank/DDBJ databases">
        <title>Genomic Encyclopedia of Type Strains, Phase IV (KMG-IV): sequencing the most valuable type-strain genomes for metagenomic binning, comparative biology and taxonomic classification.</title>
        <authorList>
            <person name="Goeker M."/>
        </authorList>
    </citation>
    <scope>NUCLEOTIDE SEQUENCE [LARGE SCALE GENOMIC DNA]</scope>
    <source>
        <strain evidence="3 4">DSM 4868</strain>
    </source>
</reference>
<evidence type="ECO:0000313" key="3">
    <source>
        <dbReference type="EMBL" id="TCO69131.1"/>
    </source>
</evidence>